<dbReference type="InterPro" id="IPR019956">
    <property type="entry name" value="Ubiquitin_dom"/>
</dbReference>
<feature type="compositionally biased region" description="Low complexity" evidence="1">
    <location>
        <begin position="111"/>
        <end position="131"/>
    </location>
</feature>
<sequence>MLFCGRLANRYVFRIGPLFAERAAKSASHSPPMVLVKTLNGGQFQVDLEVDPSTPVDALKSAVAEANGTPPERQRIIFRGKVLKDGHLLAEYGVASDSVVHLVVRPDDAPSEAPATEPPQQQQQAQQGMPAANSGVFVSTVNIGDGEALPDFNMIVNRMLSSISSGVGLVDGGIALGAVPIPQPSQPPIPTPAQQQQQQPSSQQQQQHRQQPQRQPVPAATPALASIDAIRQQLNTVAGTVALPSAVIDLRLANDVPSLGQMTAQVHALLARLMQMLEDVQPVLQRPSQATDPTLRANTEQQSAQIGLALSQMVGPLSTLASALSGTRLGTAPGRESITFNASSSSSHPSIPPFVVNLPDAFAALGSSLQQSSSSASGAPAIDLQGMLQSVTGMISRAQNASRPPERSDQQGNAPPPPSAAPQQPPSATNRRPRSPSPARPHPSSSSSAPASNVAPAVDIMAQLMPMVSSILGSSGSGSGGGSLAELAASLMPSQAAASHDESQEMSPVESILSRVMSRLQMPDLFAMFSGNWSALQPLHGELREELFQHGLSGSDTPASRRQLTDELTAWLVGYLSSETALAPVASHLRPNAELAETSFDLIHPHVRGIVNLIMSEPGPSRPFAEPLQTAVAMAVGEWVDMASQLFDDGTTSVGTLLRGVVSEGVSSLGPEFSFLSTMASGAIATMMMRTHTRFLEQRALERDTSGTERWMRELPSDVAEEWQRTIDRDAALQRCMEPQRPFSDSYSEGHDSKRRKLAESRRAERNKPANTRASLERQVERAGGQPGNVTDELERAYRSQLIADLRERVLNDPDFEADRFPAIRDRIVDGKRNDTNNGTQP</sequence>
<feature type="region of interest" description="Disordered" evidence="1">
    <location>
        <begin position="179"/>
        <end position="220"/>
    </location>
</feature>
<gene>
    <name evidence="3" type="ORF">PLBR_LOCUS6796</name>
</gene>
<evidence type="ECO:0000313" key="3">
    <source>
        <dbReference type="EMBL" id="SPQ99581.1"/>
    </source>
</evidence>
<feature type="region of interest" description="Disordered" evidence="1">
    <location>
        <begin position="740"/>
        <end position="793"/>
    </location>
</feature>
<feature type="compositionally biased region" description="Low complexity" evidence="1">
    <location>
        <begin position="192"/>
        <end position="220"/>
    </location>
</feature>
<dbReference type="PROSITE" id="PS50053">
    <property type="entry name" value="UBIQUITIN_2"/>
    <property type="match status" value="1"/>
</dbReference>
<feature type="compositionally biased region" description="Pro residues" evidence="1">
    <location>
        <begin position="414"/>
        <end position="425"/>
    </location>
</feature>
<feature type="region of interest" description="Disordered" evidence="1">
    <location>
        <begin position="396"/>
        <end position="453"/>
    </location>
</feature>
<geneLocation type="mitochondrion" evidence="3"/>
<feature type="domain" description="Ubiquitin-like" evidence="2">
    <location>
        <begin position="34"/>
        <end position="109"/>
    </location>
</feature>
<name>A0A3P3YHB3_PLABS</name>
<dbReference type="Pfam" id="PF00240">
    <property type="entry name" value="ubiquitin"/>
    <property type="match status" value="1"/>
</dbReference>
<dbReference type="GO" id="GO:0036503">
    <property type="term" value="P:ERAD pathway"/>
    <property type="evidence" value="ECO:0007669"/>
    <property type="project" value="TreeGrafter"/>
</dbReference>
<reference evidence="3 4" key="1">
    <citation type="submission" date="2018-03" db="EMBL/GenBank/DDBJ databases">
        <authorList>
            <person name="Fogelqvist J."/>
        </authorList>
    </citation>
    <scope>NUCLEOTIDE SEQUENCE [LARGE SCALE GENOMIC DNA]</scope>
</reference>
<dbReference type="EMBL" id="OVEO01000012">
    <property type="protein sequence ID" value="SPQ99581.1"/>
    <property type="molecule type" value="Genomic_DNA"/>
</dbReference>
<dbReference type="GO" id="GO:0071818">
    <property type="term" value="C:BAT3 complex"/>
    <property type="evidence" value="ECO:0007669"/>
    <property type="project" value="TreeGrafter"/>
</dbReference>
<feature type="region of interest" description="Disordered" evidence="1">
    <location>
        <begin position="108"/>
        <end position="131"/>
    </location>
</feature>
<dbReference type="InterPro" id="IPR000626">
    <property type="entry name" value="Ubiquitin-like_dom"/>
</dbReference>
<evidence type="ECO:0000256" key="1">
    <source>
        <dbReference type="SAM" id="MobiDB-lite"/>
    </source>
</evidence>
<evidence type="ECO:0000259" key="2">
    <source>
        <dbReference type="PROSITE" id="PS50053"/>
    </source>
</evidence>
<dbReference type="InterPro" id="IPR029071">
    <property type="entry name" value="Ubiquitin-like_domsf"/>
</dbReference>
<dbReference type="PRINTS" id="PR00348">
    <property type="entry name" value="UBIQUITIN"/>
</dbReference>
<dbReference type="SUPFAM" id="SSF54236">
    <property type="entry name" value="Ubiquitin-like"/>
    <property type="match status" value="1"/>
</dbReference>
<dbReference type="Proteomes" id="UP000290189">
    <property type="component" value="Unassembled WGS sequence"/>
</dbReference>
<feature type="compositionally biased region" description="Low complexity" evidence="1">
    <location>
        <begin position="442"/>
        <end position="453"/>
    </location>
</feature>
<dbReference type="SMART" id="SM00213">
    <property type="entry name" value="UBQ"/>
    <property type="match status" value="1"/>
</dbReference>
<dbReference type="Gene3D" id="3.10.20.90">
    <property type="entry name" value="Phosphatidylinositol 3-kinase Catalytic Subunit, Chain A, domain 1"/>
    <property type="match status" value="1"/>
</dbReference>
<evidence type="ECO:0000313" key="4">
    <source>
        <dbReference type="Proteomes" id="UP000290189"/>
    </source>
</evidence>
<keyword evidence="3" id="KW-0496">Mitochondrion</keyword>
<dbReference type="GO" id="GO:0051787">
    <property type="term" value="F:misfolded protein binding"/>
    <property type="evidence" value="ECO:0007669"/>
    <property type="project" value="TreeGrafter"/>
</dbReference>
<accession>A0A3P3YHB3</accession>
<proteinExistence type="predicted"/>
<dbReference type="AlphaFoldDB" id="A0A3P3YHB3"/>
<dbReference type="PANTHER" id="PTHR15204:SF0">
    <property type="entry name" value="LARGE PROLINE-RICH PROTEIN BAG6"/>
    <property type="match status" value="1"/>
</dbReference>
<dbReference type="PANTHER" id="PTHR15204">
    <property type="entry name" value="LARGE PROLINE-RICH PROTEIN BAG6"/>
    <property type="match status" value="1"/>
</dbReference>
<dbReference type="GO" id="GO:0031593">
    <property type="term" value="F:polyubiquitin modification-dependent protein binding"/>
    <property type="evidence" value="ECO:0007669"/>
    <property type="project" value="TreeGrafter"/>
</dbReference>
<feature type="compositionally biased region" description="Pro residues" evidence="1">
    <location>
        <begin position="181"/>
        <end position="191"/>
    </location>
</feature>
<feature type="compositionally biased region" description="Basic and acidic residues" evidence="1">
    <location>
        <begin position="748"/>
        <end position="768"/>
    </location>
</feature>
<organism evidence="3 4">
    <name type="scientific">Plasmodiophora brassicae</name>
    <name type="common">Clubroot disease agent</name>
    <dbReference type="NCBI Taxonomy" id="37360"/>
    <lineage>
        <taxon>Eukaryota</taxon>
        <taxon>Sar</taxon>
        <taxon>Rhizaria</taxon>
        <taxon>Endomyxa</taxon>
        <taxon>Phytomyxea</taxon>
        <taxon>Plasmodiophorida</taxon>
        <taxon>Plasmodiophoridae</taxon>
        <taxon>Plasmodiophora</taxon>
    </lineage>
</organism>
<protein>
    <recommendedName>
        <fullName evidence="2">Ubiquitin-like domain-containing protein</fullName>
    </recommendedName>
</protein>